<gene>
    <name evidence="3" type="ORF">GCM10011610_20240</name>
</gene>
<reference evidence="4" key="1">
    <citation type="journal article" date="2019" name="Int. J. Syst. Evol. Microbiol.">
        <title>The Global Catalogue of Microorganisms (GCM) 10K type strain sequencing project: providing services to taxonomists for standard genome sequencing and annotation.</title>
        <authorList>
            <consortium name="The Broad Institute Genomics Platform"/>
            <consortium name="The Broad Institute Genome Sequencing Center for Infectious Disease"/>
            <person name="Wu L."/>
            <person name="Ma J."/>
        </authorList>
    </citation>
    <scope>NUCLEOTIDE SEQUENCE [LARGE SCALE GENOMIC DNA]</scope>
    <source>
        <strain evidence="4">CGMCC 4.7329</strain>
    </source>
</reference>
<dbReference type="Proteomes" id="UP000658127">
    <property type="component" value="Unassembled WGS sequence"/>
</dbReference>
<organism evidence="3 4">
    <name type="scientific">Nocardia rhizosphaerihabitans</name>
    <dbReference type="NCBI Taxonomy" id="1691570"/>
    <lineage>
        <taxon>Bacteria</taxon>
        <taxon>Bacillati</taxon>
        <taxon>Actinomycetota</taxon>
        <taxon>Actinomycetes</taxon>
        <taxon>Mycobacteriales</taxon>
        <taxon>Nocardiaceae</taxon>
        <taxon>Nocardia</taxon>
    </lineage>
</organism>
<evidence type="ECO:0000313" key="4">
    <source>
        <dbReference type="Proteomes" id="UP000658127"/>
    </source>
</evidence>
<dbReference type="EMBL" id="BMNE01000002">
    <property type="protein sequence ID" value="GGN75690.1"/>
    <property type="molecule type" value="Genomic_DNA"/>
</dbReference>
<evidence type="ECO:0008006" key="5">
    <source>
        <dbReference type="Google" id="ProtNLM"/>
    </source>
</evidence>
<feature type="transmembrane region" description="Helical" evidence="2">
    <location>
        <begin position="77"/>
        <end position="97"/>
    </location>
</feature>
<keyword evidence="2" id="KW-1133">Transmembrane helix</keyword>
<protein>
    <recommendedName>
        <fullName evidence="5">DUF998 domain-containing protein</fullName>
    </recommendedName>
</protein>
<feature type="compositionally biased region" description="Basic and acidic residues" evidence="1">
    <location>
        <begin position="145"/>
        <end position="156"/>
    </location>
</feature>
<evidence type="ECO:0000256" key="2">
    <source>
        <dbReference type="SAM" id="Phobius"/>
    </source>
</evidence>
<keyword evidence="2" id="KW-0472">Membrane</keyword>
<feature type="region of interest" description="Disordered" evidence="1">
    <location>
        <begin position="145"/>
        <end position="166"/>
    </location>
</feature>
<dbReference type="Pfam" id="PF20345">
    <property type="entry name" value="DUF6640"/>
    <property type="match status" value="1"/>
</dbReference>
<feature type="transmembrane region" description="Helical" evidence="2">
    <location>
        <begin position="117"/>
        <end position="137"/>
    </location>
</feature>
<comment type="caution">
    <text evidence="3">The sequence shown here is derived from an EMBL/GenBank/DDBJ whole genome shotgun (WGS) entry which is preliminary data.</text>
</comment>
<proteinExistence type="predicted"/>
<accession>A0ABQ2K994</accession>
<dbReference type="InterPro" id="IPR046580">
    <property type="entry name" value="DUF6640"/>
</dbReference>
<name>A0ABQ2K994_9NOCA</name>
<dbReference type="RefSeq" id="WP_229739682.1">
    <property type="nucleotide sequence ID" value="NZ_BMNE01000002.1"/>
</dbReference>
<keyword evidence="4" id="KW-1185">Reference proteome</keyword>
<sequence length="166" mass="17566">MTARLLAILVAVVTVFGALLADFVIPAGAEQHLHNDAWPPHAKFHDAQYIVMSILLGGLALLLLLRPGGATPSRIRTSCALLATPWLGLLAAFLFPGTAIQDPEFDNPSLLGLHPQVLLAGVLLVILATAALLVNPCSGLHRWRSGREGSRGDHPQHGQQTGASSR</sequence>
<keyword evidence="2" id="KW-0812">Transmembrane</keyword>
<evidence type="ECO:0000256" key="1">
    <source>
        <dbReference type="SAM" id="MobiDB-lite"/>
    </source>
</evidence>
<feature type="compositionally biased region" description="Polar residues" evidence="1">
    <location>
        <begin position="157"/>
        <end position="166"/>
    </location>
</feature>
<feature type="transmembrane region" description="Helical" evidence="2">
    <location>
        <begin position="47"/>
        <end position="65"/>
    </location>
</feature>
<evidence type="ECO:0000313" key="3">
    <source>
        <dbReference type="EMBL" id="GGN75690.1"/>
    </source>
</evidence>